<dbReference type="GO" id="GO:0044877">
    <property type="term" value="F:protein-containing complex binding"/>
    <property type="evidence" value="ECO:0007669"/>
    <property type="project" value="TreeGrafter"/>
</dbReference>
<keyword evidence="2" id="KW-1185">Reference proteome</keyword>
<dbReference type="Proteomes" id="UP000738325">
    <property type="component" value="Unassembled WGS sequence"/>
</dbReference>
<evidence type="ECO:0000313" key="1">
    <source>
        <dbReference type="EMBL" id="KAG0318008.1"/>
    </source>
</evidence>
<evidence type="ECO:0008006" key="3">
    <source>
        <dbReference type="Google" id="ProtNLM"/>
    </source>
</evidence>
<dbReference type="InterPro" id="IPR036291">
    <property type="entry name" value="NAD(P)-bd_dom_sf"/>
</dbReference>
<dbReference type="Gene3D" id="3.40.50.720">
    <property type="entry name" value="NAD(P)-binding Rossmann-like Domain"/>
    <property type="match status" value="1"/>
</dbReference>
<name>A0A9P6UT37_9FUNG</name>
<dbReference type="GO" id="GO:0005739">
    <property type="term" value="C:mitochondrion"/>
    <property type="evidence" value="ECO:0007669"/>
    <property type="project" value="TreeGrafter"/>
</dbReference>
<proteinExistence type="predicted"/>
<accession>A0A9P6UT37</accession>
<reference evidence="1" key="1">
    <citation type="journal article" date="2020" name="Fungal Divers.">
        <title>Resolving the Mortierellaceae phylogeny through synthesis of multi-gene phylogenetics and phylogenomics.</title>
        <authorList>
            <person name="Vandepol N."/>
            <person name="Liber J."/>
            <person name="Desiro A."/>
            <person name="Na H."/>
            <person name="Kennedy M."/>
            <person name="Barry K."/>
            <person name="Grigoriev I.V."/>
            <person name="Miller A.N."/>
            <person name="O'Donnell K."/>
            <person name="Stajich J.E."/>
            <person name="Bonito G."/>
        </authorList>
    </citation>
    <scope>NUCLEOTIDE SEQUENCE</scope>
    <source>
        <strain evidence="1">REB-010B</strain>
    </source>
</reference>
<evidence type="ECO:0000313" key="2">
    <source>
        <dbReference type="Proteomes" id="UP000738325"/>
    </source>
</evidence>
<dbReference type="InterPro" id="IPR051207">
    <property type="entry name" value="ComplexI_NDUFA9_subunit"/>
</dbReference>
<sequence length="323" mass="34477">MVSPSVQALAKKLFVVGGTGGVGTVQDEKGSVLFRVPILNRPACFQVCKAAVARGWDVTSLSRRGNPTLTEYNRNDIVAPQGWAHKVKWVKGDSLDPSSYKDEIADTNAVVHTVGLLLEGNYKEIIHSQSINDLTKNVQSAIQGQNPLEAGKSSKSGPTYESMNRDTALTVAREAGKVGVDTFVYISAAFGAPVIPNRYITTKREAEHALLTNSAGFRPIIFRPGFLSTPERPITLPLAGLLKISSAILGKSLMGTIQLAQAASTPPVGMDTLARAIMNSIENKDVQGIVDVDGILQLAQNPYSKSVGASRKEPGHENESKSA</sequence>
<dbReference type="SUPFAM" id="SSF51735">
    <property type="entry name" value="NAD(P)-binding Rossmann-fold domains"/>
    <property type="match status" value="1"/>
</dbReference>
<dbReference type="PANTHER" id="PTHR12126">
    <property type="entry name" value="NADH-UBIQUINONE OXIDOREDUCTASE 39 KDA SUBUNIT-RELATED"/>
    <property type="match status" value="1"/>
</dbReference>
<dbReference type="AlphaFoldDB" id="A0A9P6UT37"/>
<comment type="caution">
    <text evidence="1">The sequence shown here is derived from an EMBL/GenBank/DDBJ whole genome shotgun (WGS) entry which is preliminary data.</text>
</comment>
<dbReference type="OrthoDB" id="276721at2759"/>
<gene>
    <name evidence="1" type="ORF">BGZ99_005928</name>
</gene>
<dbReference type="EMBL" id="JAAAIP010000394">
    <property type="protein sequence ID" value="KAG0318008.1"/>
    <property type="molecule type" value="Genomic_DNA"/>
</dbReference>
<organism evidence="1 2">
    <name type="scientific">Dissophora globulifera</name>
    <dbReference type="NCBI Taxonomy" id="979702"/>
    <lineage>
        <taxon>Eukaryota</taxon>
        <taxon>Fungi</taxon>
        <taxon>Fungi incertae sedis</taxon>
        <taxon>Mucoromycota</taxon>
        <taxon>Mortierellomycotina</taxon>
        <taxon>Mortierellomycetes</taxon>
        <taxon>Mortierellales</taxon>
        <taxon>Mortierellaceae</taxon>
        <taxon>Dissophora</taxon>
    </lineage>
</organism>
<dbReference type="PANTHER" id="PTHR12126:SF16">
    <property type="entry name" value="MIOREX COMPLEX COMPONENT 2"/>
    <property type="match status" value="1"/>
</dbReference>
<protein>
    <recommendedName>
        <fullName evidence="3">NAD(P)-binding domain-containing protein</fullName>
    </recommendedName>
</protein>